<keyword evidence="1" id="KW-0732">Signal</keyword>
<feature type="chain" id="PRO_5046320835" description="Lipoprotein" evidence="1">
    <location>
        <begin position="19"/>
        <end position="166"/>
    </location>
</feature>
<keyword evidence="3" id="KW-1185">Reference proteome</keyword>
<name>A0ABV9MEM0_9BACL</name>
<protein>
    <recommendedName>
        <fullName evidence="4">Lipoprotein</fullName>
    </recommendedName>
</protein>
<evidence type="ECO:0000256" key="1">
    <source>
        <dbReference type="SAM" id="SignalP"/>
    </source>
</evidence>
<dbReference type="Proteomes" id="UP001595932">
    <property type="component" value="Unassembled WGS sequence"/>
</dbReference>
<proteinExistence type="predicted"/>
<evidence type="ECO:0008006" key="4">
    <source>
        <dbReference type="Google" id="ProtNLM"/>
    </source>
</evidence>
<dbReference type="PROSITE" id="PS51257">
    <property type="entry name" value="PROKAR_LIPOPROTEIN"/>
    <property type="match status" value="1"/>
</dbReference>
<reference evidence="3" key="1">
    <citation type="journal article" date="2019" name="Int. J. Syst. Evol. Microbiol.">
        <title>The Global Catalogue of Microorganisms (GCM) 10K type strain sequencing project: providing services to taxonomists for standard genome sequencing and annotation.</title>
        <authorList>
            <consortium name="The Broad Institute Genomics Platform"/>
            <consortium name="The Broad Institute Genome Sequencing Center for Infectious Disease"/>
            <person name="Wu L."/>
            <person name="Ma J."/>
        </authorList>
    </citation>
    <scope>NUCLEOTIDE SEQUENCE [LARGE SCALE GENOMIC DNA]</scope>
    <source>
        <strain evidence="3">CGMCC 1.12151</strain>
    </source>
</reference>
<feature type="signal peptide" evidence="1">
    <location>
        <begin position="1"/>
        <end position="18"/>
    </location>
</feature>
<accession>A0ABV9MEM0</accession>
<evidence type="ECO:0000313" key="3">
    <source>
        <dbReference type="Proteomes" id="UP001595932"/>
    </source>
</evidence>
<dbReference type="EMBL" id="JBHSGL010000005">
    <property type="protein sequence ID" value="MFC4713013.1"/>
    <property type="molecule type" value="Genomic_DNA"/>
</dbReference>
<comment type="caution">
    <text evidence="2">The sequence shown here is derived from an EMBL/GenBank/DDBJ whole genome shotgun (WGS) entry which is preliminary data.</text>
</comment>
<dbReference type="RefSeq" id="WP_377278581.1">
    <property type="nucleotide sequence ID" value="NZ_JBHSGL010000005.1"/>
</dbReference>
<gene>
    <name evidence="2" type="ORF">ACFO5U_09090</name>
</gene>
<evidence type="ECO:0000313" key="2">
    <source>
        <dbReference type="EMBL" id="MFC4713013.1"/>
    </source>
</evidence>
<organism evidence="2 3">
    <name type="scientific">Planococcus dechangensis</name>
    <dbReference type="NCBI Taxonomy" id="1176255"/>
    <lineage>
        <taxon>Bacteria</taxon>
        <taxon>Bacillati</taxon>
        <taxon>Bacillota</taxon>
        <taxon>Bacilli</taxon>
        <taxon>Bacillales</taxon>
        <taxon>Caryophanaceae</taxon>
        <taxon>Planococcus</taxon>
    </lineage>
</organism>
<sequence length="166" mass="18772">MKKVWVSCLLVLSLLLTAGCSNFILYEDSPEPVDSFDGTSMVQEPPALTIVVEEKTIDRAPVNYDWCYSESPGEKMCVETESLPPNELANTEYGDIATSQEATIELSFEEEPDSYIINVWDAQNELIESFNDIHLSMKPGLHIYEINADWEQGEASYFFSVNIQEQ</sequence>